<name>A0AC59YFT6_RANTA</name>
<evidence type="ECO:0000313" key="2">
    <source>
        <dbReference type="Proteomes" id="UP001162501"/>
    </source>
</evidence>
<proteinExistence type="predicted"/>
<gene>
    <name evidence="1" type="ORF">MRATA1EN22A_LOCUS5475</name>
</gene>
<sequence length="146" mass="15797">MGTEIMWAPAHGQGVAGGVSTGGAPELAKSLCLDCIKVQGLMSDQNVPFGIRLLSRLGFLLGTQRDTSAGFDEAPLISPPEPLRTRFPVVGLFSFDWRPPKVKPEPHRIEETKRLDGDRDRCGAHGVCSVCCETPKQQHPGQQPLP</sequence>
<reference evidence="1" key="2">
    <citation type="submission" date="2025-03" db="EMBL/GenBank/DDBJ databases">
        <authorList>
            <consortium name="ELIXIR-Norway"/>
            <consortium name="Elixir Norway"/>
        </authorList>
    </citation>
    <scope>NUCLEOTIDE SEQUENCE</scope>
</reference>
<protein>
    <submittedName>
        <fullName evidence="1">Uncharacterized protein</fullName>
    </submittedName>
</protein>
<reference evidence="1" key="1">
    <citation type="submission" date="2023-05" db="EMBL/GenBank/DDBJ databases">
        <authorList>
            <consortium name="ELIXIR-Norway"/>
        </authorList>
    </citation>
    <scope>NUCLEOTIDE SEQUENCE</scope>
</reference>
<evidence type="ECO:0000313" key="1">
    <source>
        <dbReference type="EMBL" id="CAM9647838.1"/>
    </source>
</evidence>
<organism evidence="1 2">
    <name type="scientific">Rangifer tarandus platyrhynchus</name>
    <name type="common">Svalbard reindeer</name>
    <dbReference type="NCBI Taxonomy" id="3082113"/>
    <lineage>
        <taxon>Eukaryota</taxon>
        <taxon>Metazoa</taxon>
        <taxon>Chordata</taxon>
        <taxon>Craniata</taxon>
        <taxon>Vertebrata</taxon>
        <taxon>Euteleostomi</taxon>
        <taxon>Mammalia</taxon>
        <taxon>Eutheria</taxon>
        <taxon>Laurasiatheria</taxon>
        <taxon>Artiodactyla</taxon>
        <taxon>Ruminantia</taxon>
        <taxon>Pecora</taxon>
        <taxon>Cervidae</taxon>
        <taxon>Odocoileinae</taxon>
        <taxon>Rangifer</taxon>
    </lineage>
</organism>
<accession>A0AC59YFT6</accession>
<dbReference type="Proteomes" id="UP001162501">
    <property type="component" value="Chromosome 14"/>
</dbReference>
<dbReference type="EMBL" id="OX596098">
    <property type="protein sequence ID" value="CAM9647838.1"/>
    <property type="molecule type" value="Genomic_DNA"/>
</dbReference>